<dbReference type="RefSeq" id="WP_120142936.1">
    <property type="nucleotide sequence ID" value="NZ_CP031933.2"/>
</dbReference>
<sequence>MKRQLESKYKKIVDCINNAKQNDNYLGQILRDYLDGFGSLGNMFTELDLGDTWSSDDTVIPIITDIYFDNYELQQPKHMYRLADIDSDKGAIYLTLKDDYYTLQVWSYSTNKYQELTDKQFQEFLSQHTKFTADMFEKMEV</sequence>
<proteinExistence type="predicted"/>
<dbReference type="EMBL" id="CP031933">
    <property type="protein sequence ID" value="AYE38706.1"/>
    <property type="molecule type" value="Genomic_DNA"/>
</dbReference>
<organism evidence="1 2">
    <name type="scientific">Companilactobacillus zhachilii</name>
    <dbReference type="NCBI Taxonomy" id="2304606"/>
    <lineage>
        <taxon>Bacteria</taxon>
        <taxon>Bacillati</taxon>
        <taxon>Bacillota</taxon>
        <taxon>Bacilli</taxon>
        <taxon>Lactobacillales</taxon>
        <taxon>Lactobacillaceae</taxon>
        <taxon>Companilactobacillus</taxon>
    </lineage>
</organism>
<dbReference type="OrthoDB" id="2314123at2"/>
<name>A0A386PRU4_9LACO</name>
<dbReference type="Proteomes" id="UP000267208">
    <property type="component" value="Chromosome"/>
</dbReference>
<gene>
    <name evidence="1" type="ORF">D1B17_08715</name>
</gene>
<keyword evidence="2" id="KW-1185">Reference proteome</keyword>
<reference evidence="2" key="1">
    <citation type="submission" date="2018-08" db="EMBL/GenBank/DDBJ databases">
        <title>Genome of Lactobacillus sp. HBUAS52074.</title>
        <authorList>
            <person name="Guo Z."/>
            <person name="Zhang Z.D."/>
        </authorList>
    </citation>
    <scope>NUCLEOTIDE SEQUENCE [LARGE SCALE GENOMIC DNA]</scope>
    <source>
        <strain evidence="2">HBUAS52074</strain>
    </source>
</reference>
<protein>
    <submittedName>
        <fullName evidence="1">Uncharacterized protein</fullName>
    </submittedName>
</protein>
<accession>A0A386PRU4</accession>
<evidence type="ECO:0000313" key="2">
    <source>
        <dbReference type="Proteomes" id="UP000267208"/>
    </source>
</evidence>
<dbReference type="KEGG" id="lzh:D1B17_08715"/>
<evidence type="ECO:0000313" key="1">
    <source>
        <dbReference type="EMBL" id="AYE38706.1"/>
    </source>
</evidence>
<dbReference type="AlphaFoldDB" id="A0A386PRU4"/>